<evidence type="ECO:0008006" key="4">
    <source>
        <dbReference type="Google" id="ProtNLM"/>
    </source>
</evidence>
<evidence type="ECO:0000313" key="3">
    <source>
        <dbReference type="Proteomes" id="UP000324974"/>
    </source>
</evidence>
<keyword evidence="3" id="KW-1185">Reference proteome</keyword>
<protein>
    <recommendedName>
        <fullName evidence="4">Glycine zipper domain-containing protein</fullName>
    </recommendedName>
</protein>
<dbReference type="AlphaFoldDB" id="A0A5C1A9K3"/>
<evidence type="ECO:0000313" key="2">
    <source>
        <dbReference type="EMBL" id="QEL15881.1"/>
    </source>
</evidence>
<dbReference type="RefSeq" id="WP_149110653.1">
    <property type="nucleotide sequence ID" value="NZ_CP042425.1"/>
</dbReference>
<accession>A0A5C1A9K3</accession>
<name>A0A5C1A9K3_9BACT</name>
<sequence>MADAPDTKLADVLHRLDEVVAAVASYRPPPPTPGQGGPTRRPDPARGVELDADKVARRGGGTGGGGGEPTGGQWDRVGDLIGRAAAAAVARALSGVRDSGAGAAKGAGAPQNAALLSRLADTRAGRAVVELAGSKLGRGAKAAAGKVVGTKVGRGVKAVAGKVVASKAGRVARAAGAKFVESKLGRKAKAVTAAAAWVVGAVRHVGGPGGGESRAARAGSASGKVAGHVIGSTVGAAVGAVVGGPVGARVGAAVGGQAGEHVGGEAAKVAGKIHEFGKRAEEASKKLHDVNQRLGGMSGLLNQVQTEGDIRDQLRSRQKGDRISSSARTLMESDQANKDNQREQDIILARIDNYFQSIENYLSTMANWPVEKIAKQLNKLFPGDDAQSMTLAESFSKAAKEFDEEQQRARERMKNGPG</sequence>
<dbReference type="Proteomes" id="UP000324974">
    <property type="component" value="Chromosome"/>
</dbReference>
<feature type="compositionally biased region" description="Polar residues" evidence="1">
    <location>
        <begin position="323"/>
        <end position="334"/>
    </location>
</feature>
<feature type="compositionally biased region" description="Basic and acidic residues" evidence="1">
    <location>
        <begin position="40"/>
        <end position="56"/>
    </location>
</feature>
<dbReference type="EMBL" id="CP042425">
    <property type="protein sequence ID" value="QEL15881.1"/>
    <property type="molecule type" value="Genomic_DNA"/>
</dbReference>
<feature type="region of interest" description="Disordered" evidence="1">
    <location>
        <begin position="23"/>
        <end position="73"/>
    </location>
</feature>
<gene>
    <name evidence="2" type="ORF">PX52LOC_02817</name>
</gene>
<evidence type="ECO:0000256" key="1">
    <source>
        <dbReference type="SAM" id="MobiDB-lite"/>
    </source>
</evidence>
<feature type="region of interest" description="Disordered" evidence="1">
    <location>
        <begin position="398"/>
        <end position="418"/>
    </location>
</feature>
<organism evidence="2 3">
    <name type="scientific">Limnoglobus roseus</name>
    <dbReference type="NCBI Taxonomy" id="2598579"/>
    <lineage>
        <taxon>Bacteria</taxon>
        <taxon>Pseudomonadati</taxon>
        <taxon>Planctomycetota</taxon>
        <taxon>Planctomycetia</taxon>
        <taxon>Gemmatales</taxon>
        <taxon>Gemmataceae</taxon>
        <taxon>Limnoglobus</taxon>
    </lineage>
</organism>
<feature type="region of interest" description="Disordered" evidence="1">
    <location>
        <begin position="317"/>
        <end position="341"/>
    </location>
</feature>
<reference evidence="3" key="1">
    <citation type="submission" date="2019-08" db="EMBL/GenBank/DDBJ databases">
        <title>Limnoglobus roseus gen. nov., sp. nov., a novel freshwater planctomycete with a giant genome from the family Gemmataceae.</title>
        <authorList>
            <person name="Kulichevskaya I.S."/>
            <person name="Naumoff D.G."/>
            <person name="Miroshnikov K."/>
            <person name="Ivanova A."/>
            <person name="Philippov D.A."/>
            <person name="Hakobyan A."/>
            <person name="Rijpstra I.C."/>
            <person name="Sinninghe Damste J.S."/>
            <person name="Liesack W."/>
            <person name="Dedysh S.N."/>
        </authorList>
    </citation>
    <scope>NUCLEOTIDE SEQUENCE [LARGE SCALE GENOMIC DNA]</scope>
    <source>
        <strain evidence="3">PX52</strain>
    </source>
</reference>
<proteinExistence type="predicted"/>
<dbReference type="KEGG" id="lrs:PX52LOC_02817"/>
<feature type="compositionally biased region" description="Gly residues" evidence="1">
    <location>
        <begin position="58"/>
        <end position="70"/>
    </location>
</feature>